<sequence length="1079" mass="116342">MAGRRKSVGPINYHELPRRKLQSLCKKYGFPANKTNVAMADALSALLNAPDRLGMRIDSPAVSSSKGSFYSSSFEIGESPMVSPGVDSLPSISESGPQVFDGLRITRLPEIMEVEPPTEEIAANEAGELSSQIDKEISHTSEVTDMITDNSTPAESVNLTGNWDDRDARIPEEGSKLSASDGNSVEKEAKQIEHRTDLKPLEFSSQERGEEHTLEILDTADKERFGYAIACSSIQEEAGEAEEAELDSNSTPDNETSVCDTFVDQDVTGTRESEDEATISIETVEQSEKLVSTSEVMTGLPIRQPDEKVTEVSNDEVNTVTEPIEVTETCESSAPSSENERNDAQNAPEGMAMDLTTEQITSDGAEATYSTDNVLEGGLDLELEYETVDTGCNTPLPLSVMPHSSPSDLSVSNRDGVRLVVELNKIGFPRIDMFETDGEIKISTHTTDALKAKAASQLSSMQEKEVPRTVQMSEEVYGFKCLNPATLSPRVKRSLGIDIPKIPVSRLPLFTPSKFVPDSEVDTDRDFSFRVQLSSAADASPAPLAPSAACVEAMQVETEKSPEAETASPPVDEAPPESSVQAMDVTGTSEANDGRSDSCSPAPGHVKRILDLIESKSEEKEPIGASRKEGYKQSPIVRSSRIAADVERAAKLGKAKRAAVLAGKRSLWPSTSPPDTEQELQLTSKQNHASVSTDSLSPPRDEGGCKSEGLYHSDPAEATVLPDKSDKDASSPGPTTEIVMAEAFELPQINQTDSECDHSEVQSLPIQFPDVSCAIPDITEKALVVSSTSDSEQRLANEEVDDTEISGEEKKDSTEGNAVGDVSDTPPSDSASGAELPVITYVEVPRPVETNAEIAPISELSWLRKATNLPTPKSQKLSEKVKRPISANLRKFEMMERAALNAAKKHRTPKKNSSARLEVSDAVAASVNGPEYAQLVDMQIGELNFGVASQSLGKTPGRSTSPLGLRDCNKESGAFTLDAKAGSPKSLSPKSPGILSLDAILQENNNQDTGKENQRLRRHQEGYKTPLTGRSKEKALRAAEMNAASLRERILKQRRGIEDDEALSNTAKPLKSSLVGRLL</sequence>
<dbReference type="PANTHER" id="PTHR33621:SF2">
    <property type="entry name" value="RIBOSOMAL L1 DOMAIN-CONTAINING PROTEIN"/>
    <property type="match status" value="1"/>
</dbReference>
<accession>A0ABD3H1D3</accession>
<gene>
    <name evidence="2" type="ORF">R1sor_002593</name>
</gene>
<reference evidence="2 3" key="1">
    <citation type="submission" date="2024-09" db="EMBL/GenBank/DDBJ databases">
        <title>Chromosome-scale assembly of Riccia sorocarpa.</title>
        <authorList>
            <person name="Paukszto L."/>
        </authorList>
    </citation>
    <scope>NUCLEOTIDE SEQUENCE [LARGE SCALE GENOMIC DNA]</scope>
    <source>
        <strain evidence="2">LP-2024</strain>
        <tissue evidence="2">Aerial parts of the thallus</tissue>
    </source>
</reference>
<feature type="region of interest" description="Disordered" evidence="1">
    <location>
        <begin position="553"/>
        <end position="581"/>
    </location>
</feature>
<feature type="compositionally biased region" description="Basic and acidic residues" evidence="1">
    <location>
        <begin position="614"/>
        <end position="631"/>
    </location>
</feature>
<evidence type="ECO:0000313" key="3">
    <source>
        <dbReference type="Proteomes" id="UP001633002"/>
    </source>
</evidence>
<feature type="region of interest" description="Disordered" evidence="1">
    <location>
        <begin position="786"/>
        <end position="834"/>
    </location>
</feature>
<dbReference type="Proteomes" id="UP001633002">
    <property type="component" value="Unassembled WGS sequence"/>
</dbReference>
<evidence type="ECO:0000256" key="1">
    <source>
        <dbReference type="SAM" id="MobiDB-lite"/>
    </source>
</evidence>
<feature type="region of interest" description="Disordered" evidence="1">
    <location>
        <begin position="614"/>
        <end position="738"/>
    </location>
</feature>
<feature type="compositionally biased region" description="Acidic residues" evidence="1">
    <location>
        <begin position="237"/>
        <end position="246"/>
    </location>
</feature>
<dbReference type="EMBL" id="JBJQOH010000006">
    <property type="protein sequence ID" value="KAL3684571.1"/>
    <property type="molecule type" value="Genomic_DNA"/>
</dbReference>
<dbReference type="AlphaFoldDB" id="A0ABD3H1D3"/>
<feature type="compositionally biased region" description="Polar residues" evidence="1">
    <location>
        <begin position="668"/>
        <end position="696"/>
    </location>
</feature>
<keyword evidence="3" id="KW-1185">Reference proteome</keyword>
<feature type="compositionally biased region" description="Basic and acidic residues" evidence="1">
    <location>
        <begin position="699"/>
        <end position="715"/>
    </location>
</feature>
<feature type="compositionally biased region" description="Polar residues" evidence="1">
    <location>
        <begin position="247"/>
        <end position="259"/>
    </location>
</feature>
<comment type="caution">
    <text evidence="2">The sequence shown here is derived from an EMBL/GenBank/DDBJ whole genome shotgun (WGS) entry which is preliminary data.</text>
</comment>
<protein>
    <submittedName>
        <fullName evidence="2">Uncharacterized protein</fullName>
    </submittedName>
</protein>
<dbReference type="PANTHER" id="PTHR33621">
    <property type="entry name" value="ASPARTIC/GLUTAMIC ACID-RICH PROTEIN"/>
    <property type="match status" value="1"/>
</dbReference>
<feature type="compositionally biased region" description="Polar residues" evidence="1">
    <location>
        <begin position="150"/>
        <end position="161"/>
    </location>
</feature>
<name>A0ABD3H1D3_9MARC</name>
<feature type="compositionally biased region" description="Basic and acidic residues" evidence="1">
    <location>
        <begin position="163"/>
        <end position="175"/>
    </location>
</feature>
<organism evidence="2 3">
    <name type="scientific">Riccia sorocarpa</name>
    <dbReference type="NCBI Taxonomy" id="122646"/>
    <lineage>
        <taxon>Eukaryota</taxon>
        <taxon>Viridiplantae</taxon>
        <taxon>Streptophyta</taxon>
        <taxon>Embryophyta</taxon>
        <taxon>Marchantiophyta</taxon>
        <taxon>Marchantiopsida</taxon>
        <taxon>Marchantiidae</taxon>
        <taxon>Marchantiales</taxon>
        <taxon>Ricciaceae</taxon>
        <taxon>Riccia</taxon>
    </lineage>
</organism>
<feature type="region of interest" description="Disordered" evidence="1">
    <location>
        <begin position="236"/>
        <end position="259"/>
    </location>
</feature>
<feature type="region of interest" description="Disordered" evidence="1">
    <location>
        <begin position="150"/>
        <end position="192"/>
    </location>
</feature>
<proteinExistence type="predicted"/>
<evidence type="ECO:0000313" key="2">
    <source>
        <dbReference type="EMBL" id="KAL3684571.1"/>
    </source>
</evidence>